<keyword evidence="1" id="KW-1133">Transmembrane helix</keyword>
<name>A0A392QTH4_9FABA</name>
<dbReference type="Proteomes" id="UP000265520">
    <property type="component" value="Unassembled WGS sequence"/>
</dbReference>
<proteinExistence type="predicted"/>
<evidence type="ECO:0000256" key="1">
    <source>
        <dbReference type="SAM" id="Phobius"/>
    </source>
</evidence>
<feature type="non-terminal residue" evidence="2">
    <location>
        <position position="67"/>
    </location>
</feature>
<keyword evidence="1" id="KW-0812">Transmembrane</keyword>
<sequence>MEGCWFSRQCVVFAAASGGGWILVLESLLRRIQQCFGAICNGGSCGVLLLRRWLGVIFGVVVVVLLL</sequence>
<feature type="transmembrane region" description="Helical" evidence="1">
    <location>
        <begin position="6"/>
        <end position="29"/>
    </location>
</feature>
<feature type="transmembrane region" description="Helical" evidence="1">
    <location>
        <begin position="49"/>
        <end position="66"/>
    </location>
</feature>
<accession>A0A392QTH4</accession>
<dbReference type="AlphaFoldDB" id="A0A392QTH4"/>
<comment type="caution">
    <text evidence="2">The sequence shown here is derived from an EMBL/GenBank/DDBJ whole genome shotgun (WGS) entry which is preliminary data.</text>
</comment>
<keyword evidence="3" id="KW-1185">Reference proteome</keyword>
<evidence type="ECO:0008006" key="4">
    <source>
        <dbReference type="Google" id="ProtNLM"/>
    </source>
</evidence>
<evidence type="ECO:0000313" key="3">
    <source>
        <dbReference type="Proteomes" id="UP000265520"/>
    </source>
</evidence>
<reference evidence="2 3" key="1">
    <citation type="journal article" date="2018" name="Front. Plant Sci.">
        <title>Red Clover (Trifolium pratense) and Zigzag Clover (T. medium) - A Picture of Genomic Similarities and Differences.</title>
        <authorList>
            <person name="Dluhosova J."/>
            <person name="Istvanek J."/>
            <person name="Nedelnik J."/>
            <person name="Repkova J."/>
        </authorList>
    </citation>
    <scope>NUCLEOTIDE SEQUENCE [LARGE SCALE GENOMIC DNA]</scope>
    <source>
        <strain evidence="3">cv. 10/8</strain>
        <tissue evidence="2">Leaf</tissue>
    </source>
</reference>
<keyword evidence="1" id="KW-0472">Membrane</keyword>
<protein>
    <recommendedName>
        <fullName evidence="4">Transmembrane protein</fullName>
    </recommendedName>
</protein>
<dbReference type="EMBL" id="LXQA010158494">
    <property type="protein sequence ID" value="MCI27299.1"/>
    <property type="molecule type" value="Genomic_DNA"/>
</dbReference>
<organism evidence="2 3">
    <name type="scientific">Trifolium medium</name>
    <dbReference type="NCBI Taxonomy" id="97028"/>
    <lineage>
        <taxon>Eukaryota</taxon>
        <taxon>Viridiplantae</taxon>
        <taxon>Streptophyta</taxon>
        <taxon>Embryophyta</taxon>
        <taxon>Tracheophyta</taxon>
        <taxon>Spermatophyta</taxon>
        <taxon>Magnoliopsida</taxon>
        <taxon>eudicotyledons</taxon>
        <taxon>Gunneridae</taxon>
        <taxon>Pentapetalae</taxon>
        <taxon>rosids</taxon>
        <taxon>fabids</taxon>
        <taxon>Fabales</taxon>
        <taxon>Fabaceae</taxon>
        <taxon>Papilionoideae</taxon>
        <taxon>50 kb inversion clade</taxon>
        <taxon>NPAAA clade</taxon>
        <taxon>Hologalegina</taxon>
        <taxon>IRL clade</taxon>
        <taxon>Trifolieae</taxon>
        <taxon>Trifolium</taxon>
    </lineage>
</organism>
<evidence type="ECO:0000313" key="2">
    <source>
        <dbReference type="EMBL" id="MCI27299.1"/>
    </source>
</evidence>